<evidence type="ECO:0000313" key="3">
    <source>
        <dbReference type="Proteomes" id="UP000320421"/>
    </source>
</evidence>
<accession>A0A517PRC6</accession>
<evidence type="ECO:0000256" key="1">
    <source>
        <dbReference type="PROSITE-ProRule" id="PRU00339"/>
    </source>
</evidence>
<dbReference type="InterPro" id="IPR011990">
    <property type="entry name" value="TPR-like_helical_dom_sf"/>
</dbReference>
<dbReference type="EMBL" id="CP036266">
    <property type="protein sequence ID" value="QDT21922.1"/>
    <property type="molecule type" value="Genomic_DNA"/>
</dbReference>
<dbReference type="InterPro" id="IPR019734">
    <property type="entry name" value="TPR_rpt"/>
</dbReference>
<dbReference type="AlphaFoldDB" id="A0A517PRC6"/>
<feature type="repeat" description="TPR" evidence="1">
    <location>
        <begin position="117"/>
        <end position="150"/>
    </location>
</feature>
<dbReference type="Pfam" id="PF13432">
    <property type="entry name" value="TPR_16"/>
    <property type="match status" value="1"/>
</dbReference>
<dbReference type="Proteomes" id="UP000320421">
    <property type="component" value="Chromosome"/>
</dbReference>
<dbReference type="Gene3D" id="1.25.40.10">
    <property type="entry name" value="Tetratricopeptide repeat domain"/>
    <property type="match status" value="1"/>
</dbReference>
<dbReference type="SMART" id="SM00028">
    <property type="entry name" value="TPR"/>
    <property type="match status" value="2"/>
</dbReference>
<proteinExistence type="predicted"/>
<keyword evidence="3" id="KW-1185">Reference proteome</keyword>
<dbReference type="PROSITE" id="PS50005">
    <property type="entry name" value="TPR"/>
    <property type="match status" value="1"/>
</dbReference>
<protein>
    <submittedName>
        <fullName evidence="2">Tetratricopeptide repeat protein</fullName>
    </submittedName>
</protein>
<organism evidence="2 3">
    <name type="scientific">Gimesia chilikensis</name>
    <dbReference type="NCBI Taxonomy" id="2605989"/>
    <lineage>
        <taxon>Bacteria</taxon>
        <taxon>Pseudomonadati</taxon>
        <taxon>Planctomycetota</taxon>
        <taxon>Planctomycetia</taxon>
        <taxon>Planctomycetales</taxon>
        <taxon>Planctomycetaceae</taxon>
        <taxon>Gimesia</taxon>
    </lineage>
</organism>
<reference evidence="2 3" key="1">
    <citation type="submission" date="2019-02" db="EMBL/GenBank/DDBJ databases">
        <title>Deep-cultivation of Planctomycetes and their phenomic and genomic characterization uncovers novel biology.</title>
        <authorList>
            <person name="Wiegand S."/>
            <person name="Jogler M."/>
            <person name="Boedeker C."/>
            <person name="Pinto D."/>
            <person name="Vollmers J."/>
            <person name="Rivas-Marin E."/>
            <person name="Kohn T."/>
            <person name="Peeters S.H."/>
            <person name="Heuer A."/>
            <person name="Rast P."/>
            <person name="Oberbeckmann S."/>
            <person name="Bunk B."/>
            <person name="Jeske O."/>
            <person name="Meyerdierks A."/>
            <person name="Storesund J.E."/>
            <person name="Kallscheuer N."/>
            <person name="Luecker S."/>
            <person name="Lage O.M."/>
            <person name="Pohl T."/>
            <person name="Merkel B.J."/>
            <person name="Hornburger P."/>
            <person name="Mueller R.-W."/>
            <person name="Bruemmer F."/>
            <person name="Labrenz M."/>
            <person name="Spormann A.M."/>
            <person name="Op den Camp H."/>
            <person name="Overmann J."/>
            <person name="Amann R."/>
            <person name="Jetten M.S.M."/>
            <person name="Mascher T."/>
            <person name="Medema M.H."/>
            <person name="Devos D.P."/>
            <person name="Kaster A.-K."/>
            <person name="Ovreas L."/>
            <person name="Rohde M."/>
            <person name="Galperin M.Y."/>
            <person name="Jogler C."/>
        </authorList>
    </citation>
    <scope>NUCLEOTIDE SEQUENCE [LARGE SCALE GENOMIC DNA]</scope>
    <source>
        <strain evidence="2 3">HG66A1</strain>
    </source>
</reference>
<dbReference type="SUPFAM" id="SSF48452">
    <property type="entry name" value="TPR-like"/>
    <property type="match status" value="1"/>
</dbReference>
<dbReference type="OrthoDB" id="9809392at2"/>
<gene>
    <name evidence="2" type="ORF">HG66A1_37270</name>
</gene>
<name>A0A517PRC6_9PLAN</name>
<sequence>MNLTDVVRELYQTAMVIPEPFSELSMEEQGEAARLLAQFEELQQAHDTVPYAELLHPMLLSKNGRFQDALTLTRDYYENARSWETAVAYANAARRAGDLDLAVTLFSTAAEYDPNDLTCWLEVGDINLERGQFTEALTAYEKALEKENSNQWALPSAFYCRHRLGIAGNWLTSLREVANQEGCTCGMEGCLTEIFGGYGSSDGIARAAYLLEKAEQ</sequence>
<evidence type="ECO:0000313" key="2">
    <source>
        <dbReference type="EMBL" id="QDT21922.1"/>
    </source>
</evidence>
<dbReference type="RefSeq" id="WP_145186988.1">
    <property type="nucleotide sequence ID" value="NZ_CP036266.1"/>
</dbReference>
<keyword evidence="1" id="KW-0802">TPR repeat</keyword>